<dbReference type="AlphaFoldDB" id="A0A7W7Q124"/>
<protein>
    <submittedName>
        <fullName evidence="1">Uncharacterized protein</fullName>
    </submittedName>
</protein>
<organism evidence="1 2">
    <name type="scientific">Actinophytocola algeriensis</name>
    <dbReference type="NCBI Taxonomy" id="1768010"/>
    <lineage>
        <taxon>Bacteria</taxon>
        <taxon>Bacillati</taxon>
        <taxon>Actinomycetota</taxon>
        <taxon>Actinomycetes</taxon>
        <taxon>Pseudonocardiales</taxon>
        <taxon>Pseudonocardiaceae</taxon>
    </lineage>
</organism>
<dbReference type="RefSeq" id="WP_184809197.1">
    <property type="nucleotide sequence ID" value="NZ_JACHJQ010000001.1"/>
</dbReference>
<reference evidence="1 2" key="1">
    <citation type="submission" date="2020-08" db="EMBL/GenBank/DDBJ databases">
        <title>Genomic Encyclopedia of Type Strains, Phase III (KMG-III): the genomes of soil and plant-associated and newly described type strains.</title>
        <authorList>
            <person name="Whitman W."/>
        </authorList>
    </citation>
    <scope>NUCLEOTIDE SEQUENCE [LARGE SCALE GENOMIC DNA]</scope>
    <source>
        <strain evidence="1 2">CECT 8960</strain>
    </source>
</reference>
<sequence>MTPTDDAIGSHYSNIGRPWMDGATASHLLVSLPYVRPRPPGGELQDGPDQLVTKRGDSVSLPVITARVAVR</sequence>
<gene>
    <name evidence="1" type="ORF">FHR82_001255</name>
</gene>
<keyword evidence="2" id="KW-1185">Reference proteome</keyword>
<dbReference type="EMBL" id="JACHJQ010000001">
    <property type="protein sequence ID" value="MBB4905045.1"/>
    <property type="molecule type" value="Genomic_DNA"/>
</dbReference>
<accession>A0A7W7Q124</accession>
<evidence type="ECO:0000313" key="1">
    <source>
        <dbReference type="EMBL" id="MBB4905045.1"/>
    </source>
</evidence>
<evidence type="ECO:0000313" key="2">
    <source>
        <dbReference type="Proteomes" id="UP000520767"/>
    </source>
</evidence>
<proteinExistence type="predicted"/>
<name>A0A7W7Q124_9PSEU</name>
<dbReference type="Proteomes" id="UP000520767">
    <property type="component" value="Unassembled WGS sequence"/>
</dbReference>
<comment type="caution">
    <text evidence="1">The sequence shown here is derived from an EMBL/GenBank/DDBJ whole genome shotgun (WGS) entry which is preliminary data.</text>
</comment>